<dbReference type="AlphaFoldDB" id="S7ZYN6"/>
<organism evidence="1 2">
    <name type="scientific">Penicillium oxalicum (strain 114-2 / CGMCC 5302)</name>
    <name type="common">Penicillium decumbens</name>
    <dbReference type="NCBI Taxonomy" id="933388"/>
    <lineage>
        <taxon>Eukaryota</taxon>
        <taxon>Fungi</taxon>
        <taxon>Dikarya</taxon>
        <taxon>Ascomycota</taxon>
        <taxon>Pezizomycotina</taxon>
        <taxon>Eurotiomycetes</taxon>
        <taxon>Eurotiomycetidae</taxon>
        <taxon>Eurotiales</taxon>
        <taxon>Aspergillaceae</taxon>
        <taxon>Penicillium</taxon>
    </lineage>
</organism>
<dbReference type="Proteomes" id="UP000019376">
    <property type="component" value="Unassembled WGS sequence"/>
</dbReference>
<reference evidence="1 2" key="1">
    <citation type="journal article" date="2013" name="PLoS ONE">
        <title>Genomic and secretomic analyses reveal unique features of the lignocellulolytic enzyme system of Penicillium decumbens.</title>
        <authorList>
            <person name="Liu G."/>
            <person name="Zhang L."/>
            <person name="Wei X."/>
            <person name="Zou G."/>
            <person name="Qin Y."/>
            <person name="Ma L."/>
            <person name="Li J."/>
            <person name="Zheng H."/>
            <person name="Wang S."/>
            <person name="Wang C."/>
            <person name="Xun L."/>
            <person name="Zhao G.-P."/>
            <person name="Zhou Z."/>
            <person name="Qu Y."/>
        </authorList>
    </citation>
    <scope>NUCLEOTIDE SEQUENCE [LARGE SCALE GENOMIC DNA]</scope>
    <source>
        <strain evidence="2">114-2 / CGMCC 5302</strain>
    </source>
</reference>
<sequence>MAHSQAPATSDRRTFGDPCKPRRIMQIMLEAARLDLGTALRPSASQQNGQKRFLLKSSVNVMVSPSWLGSATVGTLLRVIIQIVMFWCASSEVCNLLWRHRSRIRWPAERVHRWSSLSMYASMPSHGILAALGQQESVSRAYASQIHEDITVHSLPLGASIDNIIHTVQPPKISMVTERYANQIDF</sequence>
<evidence type="ECO:0000313" key="1">
    <source>
        <dbReference type="EMBL" id="EPS33906.1"/>
    </source>
</evidence>
<evidence type="ECO:0000313" key="2">
    <source>
        <dbReference type="Proteomes" id="UP000019376"/>
    </source>
</evidence>
<gene>
    <name evidence="1" type="ORF">PDE_08868</name>
</gene>
<dbReference type="HOGENOM" id="CLU_1454884_0_0_1"/>
<accession>S7ZYN6</accession>
<dbReference type="EMBL" id="KB644415">
    <property type="protein sequence ID" value="EPS33906.1"/>
    <property type="molecule type" value="Genomic_DNA"/>
</dbReference>
<protein>
    <submittedName>
        <fullName evidence="1">Uncharacterized protein</fullName>
    </submittedName>
</protein>
<proteinExistence type="predicted"/>
<name>S7ZYN6_PENO1</name>
<keyword evidence="2" id="KW-1185">Reference proteome</keyword>